<dbReference type="GO" id="GO:0016780">
    <property type="term" value="F:phosphotransferase activity, for other substituted phosphate groups"/>
    <property type="evidence" value="ECO:0007669"/>
    <property type="project" value="TreeGrafter"/>
</dbReference>
<evidence type="ECO:0000256" key="3">
    <source>
        <dbReference type="ARBA" id="ARBA00022679"/>
    </source>
</evidence>
<dbReference type="PANTHER" id="PTHR30576:SF0">
    <property type="entry name" value="UNDECAPRENYL-PHOSPHATE N-ACETYLGALACTOSAMINYL 1-PHOSPHATE TRANSFERASE-RELATED"/>
    <property type="match status" value="1"/>
</dbReference>
<feature type="transmembrane region" description="Helical" evidence="7">
    <location>
        <begin position="109"/>
        <end position="127"/>
    </location>
</feature>
<dbReference type="NCBIfam" id="TIGR03025">
    <property type="entry name" value="EPS_sugtrans"/>
    <property type="match status" value="1"/>
</dbReference>
<evidence type="ECO:0000313" key="9">
    <source>
        <dbReference type="EMBL" id="PIR76138.1"/>
    </source>
</evidence>
<evidence type="ECO:0000313" key="10">
    <source>
        <dbReference type="Proteomes" id="UP000231530"/>
    </source>
</evidence>
<gene>
    <name evidence="9" type="ORF">COU32_03775</name>
</gene>
<dbReference type="InterPro" id="IPR003362">
    <property type="entry name" value="Bact_transf"/>
</dbReference>
<evidence type="ECO:0000256" key="1">
    <source>
        <dbReference type="ARBA" id="ARBA00004141"/>
    </source>
</evidence>
<comment type="subcellular location">
    <subcellularLocation>
        <location evidence="1">Membrane</location>
        <topology evidence="1">Multi-pass membrane protein</topology>
    </subcellularLocation>
</comment>
<reference evidence="10" key="1">
    <citation type="submission" date="2017-09" db="EMBL/GenBank/DDBJ databases">
        <title>Depth-based differentiation of microbial function through sediment-hosted aquifers and enrichment of novel symbionts in the deep terrestrial subsurface.</title>
        <authorList>
            <person name="Probst A.J."/>
            <person name="Ladd B."/>
            <person name="Jarett J.K."/>
            <person name="Geller-Mcgrath D.E."/>
            <person name="Sieber C.M.K."/>
            <person name="Emerson J.B."/>
            <person name="Anantharaman K."/>
            <person name="Thomas B.C."/>
            <person name="Malmstrom R."/>
            <person name="Stieglmeier M."/>
            <person name="Klingl A."/>
            <person name="Woyke T."/>
            <person name="Ryan C.M."/>
            <person name="Banfield J.F."/>
        </authorList>
    </citation>
    <scope>NUCLEOTIDE SEQUENCE [LARGE SCALE GENOMIC DNA]</scope>
</reference>
<dbReference type="Pfam" id="PF02397">
    <property type="entry name" value="Bac_transf"/>
    <property type="match status" value="1"/>
</dbReference>
<feature type="transmembrane region" description="Helical" evidence="7">
    <location>
        <begin position="273"/>
        <end position="297"/>
    </location>
</feature>
<evidence type="ECO:0000256" key="4">
    <source>
        <dbReference type="ARBA" id="ARBA00022692"/>
    </source>
</evidence>
<protein>
    <recommendedName>
        <fullName evidence="8">Bacterial sugar transferase domain-containing protein</fullName>
    </recommendedName>
</protein>
<dbReference type="EMBL" id="PFBY01000040">
    <property type="protein sequence ID" value="PIR76138.1"/>
    <property type="molecule type" value="Genomic_DNA"/>
</dbReference>
<sequence>MNSTYRTKQLILLLGDVASLFFGVLAGFTLRSLSFPSSTELETGLIWFGVLIGIWILINYINGLYELGRHRQKAMLYSRILQASVVNLIVGVIFFYILPQKIITPKTILVLSILSGYGMLAIWRTLFSSLVATKALLSPILFIGDMKEMNELADLIYSMPERGYILAAWIGAPKDIDKKIYSRTTFYDSTKAIRPSVSVHNIETVVVAQHIQHDDTIIQELYELLFWQTRIVSLASLYESITGRIPPYIFSEHWFLDHLQQNIHPVYGRLRRILDVCIGFFLLLTFVILYPAIALAIRIESKGSVLFRQERVGMSGTTFFLYKFRSMYALASDGSAETQGVQFATKNDVRVTHVGRFLRKSRIDELPQAVNLLRGDISIIGPRPERPEIVSELESKMPYYAVRHLVKPGITGWAQVNQHYTDTIEQSLQKLQYDLYYIKNRSILLDLSILLKTINVVMRGMGQ</sequence>
<organism evidence="9 10">
    <name type="scientific">Candidatus Magasanikbacteria bacterium CG10_big_fil_rev_8_21_14_0_10_42_10</name>
    <dbReference type="NCBI Taxonomy" id="1974649"/>
    <lineage>
        <taxon>Bacteria</taxon>
        <taxon>Candidatus Magasanikiibacteriota</taxon>
    </lineage>
</organism>
<accession>A0A2H0TVE5</accession>
<keyword evidence="5 7" id="KW-1133">Transmembrane helix</keyword>
<keyword evidence="6 7" id="KW-0472">Membrane</keyword>
<keyword evidence="4 7" id="KW-0812">Transmembrane</keyword>
<dbReference type="InterPro" id="IPR017475">
    <property type="entry name" value="EPS_sugar_tfrase"/>
</dbReference>
<feature type="domain" description="Bacterial sugar transferase" evidence="8">
    <location>
        <begin position="271"/>
        <end position="458"/>
    </location>
</feature>
<keyword evidence="3" id="KW-0808">Transferase</keyword>
<evidence type="ECO:0000256" key="7">
    <source>
        <dbReference type="SAM" id="Phobius"/>
    </source>
</evidence>
<evidence type="ECO:0000256" key="5">
    <source>
        <dbReference type="ARBA" id="ARBA00022989"/>
    </source>
</evidence>
<dbReference type="AlphaFoldDB" id="A0A2H0TVE5"/>
<dbReference type="Proteomes" id="UP000231530">
    <property type="component" value="Unassembled WGS sequence"/>
</dbReference>
<evidence type="ECO:0000256" key="6">
    <source>
        <dbReference type="ARBA" id="ARBA00023136"/>
    </source>
</evidence>
<feature type="transmembrane region" description="Helical" evidence="7">
    <location>
        <begin position="76"/>
        <end position="97"/>
    </location>
</feature>
<evidence type="ECO:0000256" key="2">
    <source>
        <dbReference type="ARBA" id="ARBA00006464"/>
    </source>
</evidence>
<comment type="caution">
    <text evidence="9">The sequence shown here is derived from an EMBL/GenBank/DDBJ whole genome shotgun (WGS) entry which is preliminary data.</text>
</comment>
<name>A0A2H0TVE5_9BACT</name>
<dbReference type="PANTHER" id="PTHR30576">
    <property type="entry name" value="COLANIC BIOSYNTHESIS UDP-GLUCOSE LIPID CARRIER TRANSFERASE"/>
    <property type="match status" value="1"/>
</dbReference>
<feature type="transmembrane region" description="Helical" evidence="7">
    <location>
        <begin position="12"/>
        <end position="33"/>
    </location>
</feature>
<proteinExistence type="inferred from homology"/>
<dbReference type="GO" id="GO:0016020">
    <property type="term" value="C:membrane"/>
    <property type="evidence" value="ECO:0007669"/>
    <property type="project" value="UniProtKB-SubCell"/>
</dbReference>
<evidence type="ECO:0000259" key="8">
    <source>
        <dbReference type="Pfam" id="PF02397"/>
    </source>
</evidence>
<feature type="transmembrane region" description="Helical" evidence="7">
    <location>
        <begin position="45"/>
        <end position="64"/>
    </location>
</feature>
<comment type="similarity">
    <text evidence="2">Belongs to the bacterial sugar transferase family.</text>
</comment>